<name>T0PQ75_SAPDV</name>
<feature type="chain" id="PRO_5007727348" description="Secreted protein" evidence="1">
    <location>
        <begin position="20"/>
        <end position="130"/>
    </location>
</feature>
<dbReference type="RefSeq" id="XP_008618897.1">
    <property type="nucleotide sequence ID" value="XM_008620675.1"/>
</dbReference>
<reference evidence="2 4" key="1">
    <citation type="submission" date="2012-04" db="EMBL/GenBank/DDBJ databases">
        <title>The Genome Sequence of Saprolegnia declina VS20.</title>
        <authorList>
            <consortium name="The Broad Institute Genome Sequencing Platform"/>
            <person name="Russ C."/>
            <person name="Nusbaum C."/>
            <person name="Tyler B."/>
            <person name="van West P."/>
            <person name="Dieguez-Uribeondo J."/>
            <person name="de Bruijn I."/>
            <person name="Tripathy S."/>
            <person name="Jiang R."/>
            <person name="Young S.K."/>
            <person name="Zeng Q."/>
            <person name="Gargeya S."/>
            <person name="Fitzgerald M."/>
            <person name="Haas B."/>
            <person name="Abouelleil A."/>
            <person name="Alvarado L."/>
            <person name="Arachchi H.M."/>
            <person name="Berlin A."/>
            <person name="Chapman S.B."/>
            <person name="Goldberg J."/>
            <person name="Griggs A."/>
            <person name="Gujja S."/>
            <person name="Hansen M."/>
            <person name="Howarth C."/>
            <person name="Imamovic A."/>
            <person name="Larimer J."/>
            <person name="McCowen C."/>
            <person name="Montmayeur A."/>
            <person name="Murphy C."/>
            <person name="Neiman D."/>
            <person name="Pearson M."/>
            <person name="Priest M."/>
            <person name="Roberts A."/>
            <person name="Saif S."/>
            <person name="Shea T."/>
            <person name="Sisk P."/>
            <person name="Sykes S."/>
            <person name="Wortman J."/>
            <person name="Nusbaum C."/>
            <person name="Birren B."/>
        </authorList>
    </citation>
    <scope>NUCLEOTIDE SEQUENCE [LARGE SCALE GENOMIC DNA]</scope>
    <source>
        <strain evidence="2 4">VS20</strain>
    </source>
</reference>
<dbReference type="EMBL" id="JH767205">
    <property type="protein sequence ID" value="EQC27629.1"/>
    <property type="molecule type" value="Genomic_DNA"/>
</dbReference>
<dbReference type="GeneID" id="19955267"/>
<dbReference type="Proteomes" id="UP000030762">
    <property type="component" value="Unassembled WGS sequence"/>
</dbReference>
<keyword evidence="4" id="KW-1185">Reference proteome</keyword>
<dbReference type="EMBL" id="JH767205">
    <property type="protein sequence ID" value="EQC27665.1"/>
    <property type="molecule type" value="Genomic_DNA"/>
</dbReference>
<dbReference type="InParanoid" id="T0PQ75"/>
<dbReference type="VEuPathDB" id="FungiDB:SDRG_14540"/>
<dbReference type="VEuPathDB" id="FungiDB:SDRG_14573"/>
<evidence type="ECO:0000256" key="1">
    <source>
        <dbReference type="SAM" id="SignalP"/>
    </source>
</evidence>
<evidence type="ECO:0000313" key="3">
    <source>
        <dbReference type="EMBL" id="EQC27665.1"/>
    </source>
</evidence>
<protein>
    <recommendedName>
        <fullName evidence="5">Secreted protein</fullName>
    </recommendedName>
</protein>
<evidence type="ECO:0008006" key="5">
    <source>
        <dbReference type="Google" id="ProtNLM"/>
    </source>
</evidence>
<gene>
    <name evidence="2" type="ORF">SDRG_14540</name>
    <name evidence="3" type="ORF">SDRG_14573</name>
</gene>
<dbReference type="AlphaFoldDB" id="T0PQ75"/>
<proteinExistence type="predicted"/>
<organism evidence="2 4">
    <name type="scientific">Saprolegnia diclina (strain VS20)</name>
    <dbReference type="NCBI Taxonomy" id="1156394"/>
    <lineage>
        <taxon>Eukaryota</taxon>
        <taxon>Sar</taxon>
        <taxon>Stramenopiles</taxon>
        <taxon>Oomycota</taxon>
        <taxon>Saprolegniomycetes</taxon>
        <taxon>Saprolegniales</taxon>
        <taxon>Saprolegniaceae</taxon>
        <taxon>Saprolegnia</taxon>
    </lineage>
</organism>
<dbReference type="GeneID" id="19955300"/>
<dbReference type="RefSeq" id="XP_008618933.1">
    <property type="nucleotide sequence ID" value="XM_008620711.1"/>
</dbReference>
<sequence length="130" mass="14079">MGMRRLIVGLVVVLALALAADLPSCQSDQFYGNYFASIQSHPSLLPCMRAANMTDRVFLQMTLLAPTHAQVAAFFASADCESVFNEVTRVYREVFPASCAFNADGLDIKALGALTFEQLKLAMLNATIAV</sequence>
<keyword evidence="1" id="KW-0732">Signal</keyword>
<feature type="signal peptide" evidence="1">
    <location>
        <begin position="1"/>
        <end position="19"/>
    </location>
</feature>
<dbReference type="OrthoDB" id="70540at2759"/>
<accession>T0PQ75</accession>
<evidence type="ECO:0000313" key="2">
    <source>
        <dbReference type="EMBL" id="EQC27629.1"/>
    </source>
</evidence>
<evidence type="ECO:0000313" key="4">
    <source>
        <dbReference type="Proteomes" id="UP000030762"/>
    </source>
</evidence>